<comment type="pathway">
    <text evidence="1 5">Carotenoid biosynthesis.</text>
</comment>
<evidence type="ECO:0000256" key="3">
    <source>
        <dbReference type="ARBA" id="ARBA00022746"/>
    </source>
</evidence>
<evidence type="ECO:0000313" key="8">
    <source>
        <dbReference type="EMBL" id="AXB55126.1"/>
    </source>
</evidence>
<accession>A0A344LMI4</accession>
<evidence type="ECO:0000313" key="9">
    <source>
        <dbReference type="Proteomes" id="UP000251561"/>
    </source>
</evidence>
<organism evidence="8 9">
    <name type="scientific">Flavobacterium fluviale</name>
    <dbReference type="NCBI Taxonomy" id="2249356"/>
    <lineage>
        <taxon>Bacteria</taxon>
        <taxon>Pseudomonadati</taxon>
        <taxon>Bacteroidota</taxon>
        <taxon>Flavobacteriia</taxon>
        <taxon>Flavobacteriales</taxon>
        <taxon>Flavobacteriaceae</taxon>
        <taxon>Flavobacterium</taxon>
    </lineage>
</organism>
<feature type="signal peptide" evidence="6">
    <location>
        <begin position="1"/>
        <end position="18"/>
    </location>
</feature>
<evidence type="ECO:0000256" key="5">
    <source>
        <dbReference type="RuleBase" id="RU362075"/>
    </source>
</evidence>
<dbReference type="PANTHER" id="PTHR43734">
    <property type="entry name" value="PHYTOENE DESATURASE"/>
    <property type="match status" value="1"/>
</dbReference>
<dbReference type="AlphaFoldDB" id="A0A344LMI4"/>
<feature type="chain" id="PRO_5016715983" evidence="6">
    <location>
        <begin position="19"/>
        <end position="488"/>
    </location>
</feature>
<evidence type="ECO:0000259" key="7">
    <source>
        <dbReference type="Pfam" id="PF01593"/>
    </source>
</evidence>
<proteinExistence type="inferred from homology"/>
<feature type="domain" description="Amine oxidase" evidence="7">
    <location>
        <begin position="15"/>
        <end position="482"/>
    </location>
</feature>
<name>A0A344LMI4_9FLAO</name>
<dbReference type="GO" id="GO:0016117">
    <property type="term" value="P:carotenoid biosynthetic process"/>
    <property type="evidence" value="ECO:0007669"/>
    <property type="project" value="UniProtKB-KW"/>
</dbReference>
<keyword evidence="3 5" id="KW-0125">Carotenoid biosynthesis</keyword>
<keyword evidence="4 5" id="KW-0560">Oxidoreductase</keyword>
<dbReference type="KEGG" id="ffl:HYN86_00295"/>
<evidence type="ECO:0000256" key="6">
    <source>
        <dbReference type="SAM" id="SignalP"/>
    </source>
</evidence>
<comment type="similarity">
    <text evidence="2 5">Belongs to the carotenoid/retinoid oxidoreductase family.</text>
</comment>
<dbReference type="InterPro" id="IPR014105">
    <property type="entry name" value="Carotenoid/retinoid_OxRdtase"/>
</dbReference>
<dbReference type="GO" id="GO:0016491">
    <property type="term" value="F:oxidoreductase activity"/>
    <property type="evidence" value="ECO:0007669"/>
    <property type="project" value="UniProtKB-KW"/>
</dbReference>
<dbReference type="Pfam" id="PF01593">
    <property type="entry name" value="Amino_oxidase"/>
    <property type="match status" value="1"/>
</dbReference>
<reference evidence="8 9" key="1">
    <citation type="submission" date="2018-06" db="EMBL/GenBank/DDBJ databases">
        <title>Genome sequencing of Flavobacterium.</title>
        <authorList>
            <person name="Baek M.-G."/>
            <person name="Yi H."/>
        </authorList>
    </citation>
    <scope>NUCLEOTIDE SEQUENCE [LARGE SCALE GENOMIC DNA]</scope>
    <source>
        <strain evidence="8 9">HYN0086</strain>
    </source>
</reference>
<dbReference type="SUPFAM" id="SSF51905">
    <property type="entry name" value="FAD/NAD(P)-binding domain"/>
    <property type="match status" value="1"/>
</dbReference>
<dbReference type="PRINTS" id="PR00419">
    <property type="entry name" value="ADXRDTASE"/>
</dbReference>
<dbReference type="NCBIfam" id="TIGR02734">
    <property type="entry name" value="crtI_fam"/>
    <property type="match status" value="1"/>
</dbReference>
<dbReference type="InterPro" id="IPR036188">
    <property type="entry name" value="FAD/NAD-bd_sf"/>
</dbReference>
<dbReference type="OrthoDB" id="9774675at2"/>
<dbReference type="EMBL" id="CP030261">
    <property type="protein sequence ID" value="AXB55126.1"/>
    <property type="molecule type" value="Genomic_DNA"/>
</dbReference>
<dbReference type="RefSeq" id="WP_113676270.1">
    <property type="nucleotide sequence ID" value="NZ_CP030261.1"/>
</dbReference>
<gene>
    <name evidence="8" type="ORF">HYN86_00295</name>
</gene>
<dbReference type="Gene3D" id="3.50.50.60">
    <property type="entry name" value="FAD/NAD(P)-binding domain"/>
    <property type="match status" value="2"/>
</dbReference>
<dbReference type="PANTHER" id="PTHR43734:SF1">
    <property type="entry name" value="PHYTOENE DESATURASE"/>
    <property type="match status" value="1"/>
</dbReference>
<dbReference type="InterPro" id="IPR002937">
    <property type="entry name" value="Amino_oxidase"/>
</dbReference>
<dbReference type="Proteomes" id="UP000251561">
    <property type="component" value="Chromosome"/>
</dbReference>
<keyword evidence="6" id="KW-0732">Signal</keyword>
<evidence type="ECO:0000256" key="1">
    <source>
        <dbReference type="ARBA" id="ARBA00004829"/>
    </source>
</evidence>
<evidence type="ECO:0000256" key="2">
    <source>
        <dbReference type="ARBA" id="ARBA00006046"/>
    </source>
</evidence>
<dbReference type="PROSITE" id="PS51257">
    <property type="entry name" value="PROKAR_LIPOPROTEIN"/>
    <property type="match status" value="1"/>
</dbReference>
<evidence type="ECO:0000256" key="4">
    <source>
        <dbReference type="ARBA" id="ARBA00023002"/>
    </source>
</evidence>
<protein>
    <submittedName>
        <fullName evidence="8">Phytoene desaturase</fullName>
    </submittedName>
</protein>
<keyword evidence="9" id="KW-1185">Reference proteome</keyword>
<sequence length="488" mass="55690">MRKTIAIIGSGFSSLAAACYLAQQGNDVTIYEKNATIGGRARQFQKEGFTFDMGPSWYWMPDVFERFFQDFSKKPSDYYELVKLNPAYRVYFGINDFISIYDNLEDIKASFEEIEKGSAQELQKFIDKAKSNYDIAIKDLVYRPGVSPLELITKETALKLNQFLGNVSADIRKKFKNERLVQILEFPVLFLGAKPSKTPSFYNFMNYADFGLGTWHPKTGMFDVIRGIEKLALELGVTIKTNSSIEKIIVENKTATAIIINGEKIETDIILSGADYQHTETLLEKEHRAYSEKYWESRIFAPSSLLFFIGFNKKIENISHHALFFDTDFNQHAVDIYDHPKWPDSPLFYANFPSKTDLTAAPDGMESGFFLIPLAPGIEDNEKLREEYFEKIITRFEQITQQQIRNNIIFKMSFCKNDFVADYNAYKGNAYGMANTLLQTAFLRPKLKSKKVRNLYFTGQLTVPGPGVPPALISGKLAAELIQKSLRS</sequence>